<dbReference type="Pfam" id="PF01075">
    <property type="entry name" value="Glyco_transf_9"/>
    <property type="match status" value="1"/>
</dbReference>
<dbReference type="GO" id="GO:0008713">
    <property type="term" value="F:ADP-heptose-lipopolysaccharide heptosyltransferase activity"/>
    <property type="evidence" value="ECO:0007669"/>
    <property type="project" value="TreeGrafter"/>
</dbReference>
<proteinExistence type="predicted"/>
<sequence length="329" mass="37475">MKFLIIRFSSIGDIVLTTPAIRCLRKQYPNAEIHFLTKKKFKAVTIANPYIDKFHYYDANFSKLKKELKSEHFDYIIDLHKNLRTLRLWFSLRSKWLSYQKLSIQKFLLTKLHIDVMPKKHITLRCLEALISLGVKDDGLGLDYFIPKEEEVALDKLPLSHRDGFGAIVIGASYYTKKLPDYKLIELCDKIAAPIILLGGKEDFDEGEKIVLGSKSKLILNACGKFSLNGSADLVKKSSWVISHDTGLQYIACAFQKPVIAIWGGTSPKLAVEPYYGEQNLALYKNFIVPDLPCQPCSNFGTKSCPKKHFKCMKNQDTTSIVKELEKML</sequence>
<dbReference type="Proteomes" id="UP000266118">
    <property type="component" value="Chromosome"/>
</dbReference>
<evidence type="ECO:0000313" key="3">
    <source>
        <dbReference type="EMBL" id="AYD47169.1"/>
    </source>
</evidence>
<dbReference type="EMBL" id="CP032489">
    <property type="protein sequence ID" value="AYD47169.1"/>
    <property type="molecule type" value="Genomic_DNA"/>
</dbReference>
<dbReference type="CDD" id="cd03789">
    <property type="entry name" value="GT9_LPS_heptosyltransferase"/>
    <property type="match status" value="1"/>
</dbReference>
<keyword evidence="1" id="KW-0328">Glycosyltransferase</keyword>
<dbReference type="SUPFAM" id="SSF53756">
    <property type="entry name" value="UDP-Glycosyltransferase/glycogen phosphorylase"/>
    <property type="match status" value="1"/>
</dbReference>
<gene>
    <name evidence="3" type="ORF">D6B99_05805</name>
</gene>
<keyword evidence="2 3" id="KW-0808">Transferase</keyword>
<keyword evidence="4" id="KW-1185">Reference proteome</keyword>
<dbReference type="KEGG" id="ark:D6B99_05805"/>
<evidence type="ECO:0000256" key="2">
    <source>
        <dbReference type="ARBA" id="ARBA00022679"/>
    </source>
</evidence>
<dbReference type="InterPro" id="IPR002201">
    <property type="entry name" value="Glyco_trans_9"/>
</dbReference>
<dbReference type="RefSeq" id="WP_119985996.1">
    <property type="nucleotide sequence ID" value="NZ_CP032489.1"/>
</dbReference>
<evidence type="ECO:0000313" key="4">
    <source>
        <dbReference type="Proteomes" id="UP000266118"/>
    </source>
</evidence>
<dbReference type="GO" id="GO:0009244">
    <property type="term" value="P:lipopolysaccharide core region biosynthetic process"/>
    <property type="evidence" value="ECO:0007669"/>
    <property type="project" value="TreeGrafter"/>
</dbReference>
<dbReference type="PANTHER" id="PTHR30160">
    <property type="entry name" value="TETRAACYLDISACCHARIDE 4'-KINASE-RELATED"/>
    <property type="match status" value="1"/>
</dbReference>
<reference evidence="3 4" key="1">
    <citation type="submission" date="2018-09" db="EMBL/GenBank/DDBJ databases">
        <title>Arachidicoccus sp. nov., a bacterium isolated from soil.</title>
        <authorList>
            <person name="Weon H.-Y."/>
            <person name="Kwon S.-W."/>
            <person name="Lee S.A."/>
        </authorList>
    </citation>
    <scope>NUCLEOTIDE SEQUENCE [LARGE SCALE GENOMIC DNA]</scope>
    <source>
        <strain evidence="3 4">KIS59-12</strain>
    </source>
</reference>
<dbReference type="GO" id="GO:0005829">
    <property type="term" value="C:cytosol"/>
    <property type="evidence" value="ECO:0007669"/>
    <property type="project" value="TreeGrafter"/>
</dbReference>
<dbReference type="Gene3D" id="3.40.50.2000">
    <property type="entry name" value="Glycogen Phosphorylase B"/>
    <property type="match status" value="2"/>
</dbReference>
<accession>A0A386HNF8</accession>
<dbReference type="OrthoDB" id="9768048at2"/>
<name>A0A386HNF8_9BACT</name>
<organism evidence="3 4">
    <name type="scientific">Arachidicoccus soli</name>
    <dbReference type="NCBI Taxonomy" id="2341117"/>
    <lineage>
        <taxon>Bacteria</taxon>
        <taxon>Pseudomonadati</taxon>
        <taxon>Bacteroidota</taxon>
        <taxon>Chitinophagia</taxon>
        <taxon>Chitinophagales</taxon>
        <taxon>Chitinophagaceae</taxon>
        <taxon>Arachidicoccus</taxon>
    </lineage>
</organism>
<dbReference type="AlphaFoldDB" id="A0A386HNF8"/>
<dbReference type="PANTHER" id="PTHR30160:SF1">
    <property type="entry name" value="LIPOPOLYSACCHARIDE 1,2-N-ACETYLGLUCOSAMINETRANSFERASE-RELATED"/>
    <property type="match status" value="1"/>
</dbReference>
<evidence type="ECO:0000256" key="1">
    <source>
        <dbReference type="ARBA" id="ARBA00022676"/>
    </source>
</evidence>
<dbReference type="InterPro" id="IPR051199">
    <property type="entry name" value="LPS_LOS_Heptosyltrfase"/>
</dbReference>
<protein>
    <submittedName>
        <fullName evidence="3">Glycosyltransferase family 9 protein</fullName>
    </submittedName>
</protein>